<keyword evidence="3" id="KW-1185">Reference proteome</keyword>
<gene>
    <name evidence="2" type="ORF">E3T51_03475</name>
</gene>
<dbReference type="Proteomes" id="UP000297626">
    <property type="component" value="Unassembled WGS sequence"/>
</dbReference>
<sequence length="602" mass="67637">MIPRIDRARVHDAEAWMLEAFGMTNAMYMRRITTDPLRVYVSETIRVLESAKVRALIKTWRHESGFISPRGRKQTIDEHAALAVILIQMRIDSDLRFNNMAATILRLTDAERESLGIRVHDVEHAFWYDRLWRAVSRLQRLIDPFPGNRRKLPSRQEYKEILAARDPADTAVKQARLSTLCNGLLHGSIALMPRALRRRFKGNTALDATQIPHNGWLGGPSRKNPNGAHCSINYDGGWYVRDGNHDGSGTTYKDKRAWAIEAEIATMTANTPGERATFPLLAHGVSFHKPGMIAGEGNRLVKAILAAGFPILHFMADRAYLPRSTADTLQATLAKIGAKPVFDYDKDEQGQTTFYEDLIQVGGQWYVNYMPQDLIHALDLYRKDRKAADTGVPVDEETPEDDAILSSDSNPVRQAKELRDQRIAEREKYRAKPKGKRRPDGSRQYLYPDPKNYDDLAFDHKTGELIEPIRKKTVVIPAGKDPAKDKALKYGQTYPHKSPVWKGFYALRNTVESQNAFIKDSATEDIASPMKRRARGNTFASLAVTLALVSANIRKILTFIQSELARVPITTKNKSFASTYYSSAEITAATPPTDTAPSPPPS</sequence>
<organism evidence="2 3">
    <name type="scientific">Cryobacterium serini</name>
    <dbReference type="NCBI Taxonomy" id="1259201"/>
    <lineage>
        <taxon>Bacteria</taxon>
        <taxon>Bacillati</taxon>
        <taxon>Actinomycetota</taxon>
        <taxon>Actinomycetes</taxon>
        <taxon>Micrococcales</taxon>
        <taxon>Microbacteriaceae</taxon>
        <taxon>Cryobacterium</taxon>
    </lineage>
</organism>
<evidence type="ECO:0008006" key="4">
    <source>
        <dbReference type="Google" id="ProtNLM"/>
    </source>
</evidence>
<dbReference type="AlphaFoldDB" id="A0A4V3IXE2"/>
<evidence type="ECO:0000313" key="2">
    <source>
        <dbReference type="EMBL" id="TFD89792.1"/>
    </source>
</evidence>
<protein>
    <recommendedName>
        <fullName evidence="4">DDE transposase</fullName>
    </recommendedName>
</protein>
<feature type="region of interest" description="Disordered" evidence="1">
    <location>
        <begin position="390"/>
        <end position="411"/>
    </location>
</feature>
<evidence type="ECO:0000313" key="3">
    <source>
        <dbReference type="Proteomes" id="UP000297626"/>
    </source>
</evidence>
<reference evidence="2 3" key="1">
    <citation type="submission" date="2019-03" db="EMBL/GenBank/DDBJ databases">
        <title>Genomics of glacier-inhabiting Cryobacterium strains.</title>
        <authorList>
            <person name="Liu Q."/>
            <person name="Xin Y.-H."/>
        </authorList>
    </citation>
    <scope>NUCLEOTIDE SEQUENCE [LARGE SCALE GENOMIC DNA]</scope>
    <source>
        <strain evidence="2 3">Sr54</strain>
    </source>
</reference>
<name>A0A4V3IXE2_9MICO</name>
<proteinExistence type="predicted"/>
<accession>A0A4V3IXE2</accession>
<feature type="region of interest" description="Disordered" evidence="1">
    <location>
        <begin position="426"/>
        <end position="449"/>
    </location>
</feature>
<dbReference type="EMBL" id="SOHN01000008">
    <property type="protein sequence ID" value="TFD89792.1"/>
    <property type="molecule type" value="Genomic_DNA"/>
</dbReference>
<evidence type="ECO:0000256" key="1">
    <source>
        <dbReference type="SAM" id="MobiDB-lite"/>
    </source>
</evidence>
<dbReference type="RefSeq" id="WP_134527578.1">
    <property type="nucleotide sequence ID" value="NZ_SOHN01000008.1"/>
</dbReference>
<feature type="compositionally biased region" description="Acidic residues" evidence="1">
    <location>
        <begin position="394"/>
        <end position="403"/>
    </location>
</feature>
<comment type="caution">
    <text evidence="2">The sequence shown here is derived from an EMBL/GenBank/DDBJ whole genome shotgun (WGS) entry which is preliminary data.</text>
</comment>